<feature type="transmembrane region" description="Helical" evidence="12">
    <location>
        <begin position="934"/>
        <end position="958"/>
    </location>
</feature>
<comment type="caution">
    <text evidence="15">The sequence shown here is derived from an EMBL/GenBank/DDBJ whole genome shotgun (WGS) entry which is preliminary data.</text>
</comment>
<dbReference type="InterPro" id="IPR036640">
    <property type="entry name" value="ABC1_TM_sf"/>
</dbReference>
<feature type="transmembrane region" description="Helical" evidence="12">
    <location>
        <begin position="310"/>
        <end position="330"/>
    </location>
</feature>
<dbReference type="CDD" id="cd03244">
    <property type="entry name" value="ABCC_MRP_domain2"/>
    <property type="match status" value="1"/>
</dbReference>
<dbReference type="SUPFAM" id="SSF90123">
    <property type="entry name" value="ABC transporter transmembrane region"/>
    <property type="match status" value="2"/>
</dbReference>
<dbReference type="EMBL" id="MCFJ01000001">
    <property type="protein sequence ID" value="ORY71658.1"/>
    <property type="molecule type" value="Genomic_DNA"/>
</dbReference>
<dbReference type="PROSITE" id="PS00211">
    <property type="entry name" value="ABC_TRANSPORTER_1"/>
    <property type="match status" value="2"/>
</dbReference>
<dbReference type="GO" id="GO:0005524">
    <property type="term" value="F:ATP binding"/>
    <property type="evidence" value="ECO:0007669"/>
    <property type="project" value="UniProtKB-KW"/>
</dbReference>
<evidence type="ECO:0000256" key="1">
    <source>
        <dbReference type="ARBA" id="ARBA00004651"/>
    </source>
</evidence>
<feature type="transmembrane region" description="Helical" evidence="12">
    <location>
        <begin position="158"/>
        <end position="177"/>
    </location>
</feature>
<dbReference type="PROSITE" id="PS50929">
    <property type="entry name" value="ABC_TM1F"/>
    <property type="match status" value="2"/>
</dbReference>
<comment type="subcellular location">
    <subcellularLocation>
        <location evidence="1">Cell membrane</location>
        <topology evidence="1">Multi-pass membrane protein</topology>
    </subcellularLocation>
</comment>
<dbReference type="InterPro" id="IPR003593">
    <property type="entry name" value="AAA+_ATPase"/>
</dbReference>
<evidence type="ECO:0000256" key="12">
    <source>
        <dbReference type="SAM" id="Phobius"/>
    </source>
</evidence>
<evidence type="ECO:0000256" key="5">
    <source>
        <dbReference type="ARBA" id="ARBA00022692"/>
    </source>
</evidence>
<feature type="domain" description="ABC transporter" evidence="13">
    <location>
        <begin position="1211"/>
        <end position="1452"/>
    </location>
</feature>
<dbReference type="PANTHER" id="PTHR24223">
    <property type="entry name" value="ATP-BINDING CASSETTE SUB-FAMILY C"/>
    <property type="match status" value="1"/>
</dbReference>
<evidence type="ECO:0000259" key="13">
    <source>
        <dbReference type="PROSITE" id="PS50893"/>
    </source>
</evidence>
<dbReference type="Gene3D" id="3.40.50.300">
    <property type="entry name" value="P-loop containing nucleotide triphosphate hydrolases"/>
    <property type="match status" value="2"/>
</dbReference>
<dbReference type="InterPro" id="IPR050173">
    <property type="entry name" value="ABC_transporter_C-like"/>
</dbReference>
<dbReference type="PANTHER" id="PTHR24223:SF399">
    <property type="entry name" value="ABC TRANSPORTER ATNG"/>
    <property type="match status" value="1"/>
</dbReference>
<gene>
    <name evidence="15" type="ORF">BCR38DRAFT_520003</name>
</gene>
<evidence type="ECO:0000256" key="6">
    <source>
        <dbReference type="ARBA" id="ARBA00022741"/>
    </source>
</evidence>
<dbReference type="Proteomes" id="UP000193689">
    <property type="component" value="Unassembled WGS sequence"/>
</dbReference>
<reference evidence="15 16" key="1">
    <citation type="submission" date="2016-07" db="EMBL/GenBank/DDBJ databases">
        <title>Pervasive Adenine N6-methylation of Active Genes in Fungi.</title>
        <authorList>
            <consortium name="DOE Joint Genome Institute"/>
            <person name="Mondo S.J."/>
            <person name="Dannebaum R.O."/>
            <person name="Kuo R.C."/>
            <person name="Labutti K."/>
            <person name="Haridas S."/>
            <person name="Kuo A."/>
            <person name="Salamov A."/>
            <person name="Ahrendt S.R."/>
            <person name="Lipzen A."/>
            <person name="Sullivan W."/>
            <person name="Andreopoulos W.B."/>
            <person name="Clum A."/>
            <person name="Lindquist E."/>
            <person name="Daum C."/>
            <person name="Ramamoorthy G.K."/>
            <person name="Gryganskyi A."/>
            <person name="Culley D."/>
            <person name="Magnuson J.K."/>
            <person name="James T.Y."/>
            <person name="O'Malley M.A."/>
            <person name="Stajich J.E."/>
            <person name="Spatafora J.W."/>
            <person name="Visel A."/>
            <person name="Grigoriev I.V."/>
        </authorList>
    </citation>
    <scope>NUCLEOTIDE SEQUENCE [LARGE SCALE GENOMIC DNA]</scope>
    <source>
        <strain evidence="15 16">CBS 129021</strain>
    </source>
</reference>
<dbReference type="FunFam" id="3.40.50.300:FF:000838">
    <property type="entry name" value="ABC multidrug transporter (Eurofung)"/>
    <property type="match status" value="1"/>
</dbReference>
<evidence type="ECO:0000256" key="10">
    <source>
        <dbReference type="ARBA" id="ARBA00023180"/>
    </source>
</evidence>
<feature type="domain" description="ABC transporter" evidence="13">
    <location>
        <begin position="609"/>
        <end position="837"/>
    </location>
</feature>
<evidence type="ECO:0000256" key="2">
    <source>
        <dbReference type="ARBA" id="ARBA00009726"/>
    </source>
</evidence>
<evidence type="ECO:0000256" key="11">
    <source>
        <dbReference type="SAM" id="MobiDB-lite"/>
    </source>
</evidence>
<dbReference type="CDD" id="cd18579">
    <property type="entry name" value="ABC_6TM_ABCC_D1"/>
    <property type="match status" value="1"/>
</dbReference>
<dbReference type="PROSITE" id="PS50893">
    <property type="entry name" value="ABC_TRANSPORTER_2"/>
    <property type="match status" value="2"/>
</dbReference>
<dbReference type="RefSeq" id="XP_040721250.1">
    <property type="nucleotide sequence ID" value="XM_040865155.1"/>
</dbReference>
<feature type="transmembrane region" description="Helical" evidence="12">
    <location>
        <begin position="891"/>
        <end position="914"/>
    </location>
</feature>
<feature type="transmembrane region" description="Helical" evidence="12">
    <location>
        <begin position="380"/>
        <end position="400"/>
    </location>
</feature>
<keyword evidence="7" id="KW-0067">ATP-binding</keyword>
<keyword evidence="4" id="KW-1003">Cell membrane</keyword>
<dbReference type="CDD" id="cd18580">
    <property type="entry name" value="ABC_6TM_ABCC_D2"/>
    <property type="match status" value="1"/>
</dbReference>
<keyword evidence="16" id="KW-1185">Reference proteome</keyword>
<keyword evidence="3" id="KW-0813">Transport</keyword>
<dbReference type="Gene3D" id="1.20.1560.10">
    <property type="entry name" value="ABC transporter type 1, transmembrane domain"/>
    <property type="match status" value="2"/>
</dbReference>
<dbReference type="InterPro" id="IPR056227">
    <property type="entry name" value="TMD0_ABC"/>
</dbReference>
<evidence type="ECO:0000259" key="14">
    <source>
        <dbReference type="PROSITE" id="PS50929"/>
    </source>
</evidence>
<feature type="transmembrane region" description="Helical" evidence="12">
    <location>
        <begin position="1029"/>
        <end position="1047"/>
    </location>
</feature>
<keyword evidence="5 12" id="KW-0812">Transmembrane</keyword>
<feature type="transmembrane region" description="Helical" evidence="12">
    <location>
        <begin position="130"/>
        <end position="146"/>
    </location>
</feature>
<dbReference type="FunFam" id="1.20.1560.10:FF:000055">
    <property type="entry name" value="ABC multidrug transporter (Eurofung)"/>
    <property type="match status" value="1"/>
</dbReference>
<dbReference type="FunFam" id="3.40.50.300:FF:001854">
    <property type="entry name" value="ABC multidrug transporter (Eurofung)"/>
    <property type="match status" value="1"/>
</dbReference>
<dbReference type="InterPro" id="IPR017871">
    <property type="entry name" value="ABC_transporter-like_CS"/>
</dbReference>
<feature type="transmembrane region" description="Helical" evidence="12">
    <location>
        <begin position="406"/>
        <end position="428"/>
    </location>
</feature>
<feature type="transmembrane region" description="Helical" evidence="12">
    <location>
        <begin position="1116"/>
        <end position="1137"/>
    </location>
</feature>
<dbReference type="Pfam" id="PF00664">
    <property type="entry name" value="ABC_membrane"/>
    <property type="match status" value="2"/>
</dbReference>
<dbReference type="STRING" id="1141098.A0A1Y2EJA8"/>
<dbReference type="CDD" id="cd03250">
    <property type="entry name" value="ABCC_MRP_domain1"/>
    <property type="match status" value="1"/>
</dbReference>
<name>A0A1Y2EJA8_9PEZI</name>
<evidence type="ECO:0000313" key="15">
    <source>
        <dbReference type="EMBL" id="ORY71658.1"/>
    </source>
</evidence>
<feature type="domain" description="ABC transmembrane type-1" evidence="14">
    <location>
        <begin position="278"/>
        <end position="552"/>
    </location>
</feature>
<dbReference type="FunFam" id="1.20.1560.10:FF:000066">
    <property type="entry name" value="ABC multidrug transporter (Eurofung)"/>
    <property type="match status" value="1"/>
</dbReference>
<dbReference type="Pfam" id="PF00005">
    <property type="entry name" value="ABC_tran"/>
    <property type="match status" value="2"/>
</dbReference>
<evidence type="ECO:0000256" key="7">
    <source>
        <dbReference type="ARBA" id="ARBA00022840"/>
    </source>
</evidence>
<feature type="transmembrane region" description="Helical" evidence="12">
    <location>
        <begin position="36"/>
        <end position="55"/>
    </location>
</feature>
<keyword evidence="10" id="KW-0325">Glycoprotein</keyword>
<dbReference type="OrthoDB" id="6500128at2759"/>
<evidence type="ECO:0000256" key="8">
    <source>
        <dbReference type="ARBA" id="ARBA00022989"/>
    </source>
</evidence>
<keyword evidence="8 12" id="KW-1133">Transmembrane helix</keyword>
<proteinExistence type="inferred from homology"/>
<dbReference type="SMART" id="SM00382">
    <property type="entry name" value="AAA"/>
    <property type="match status" value="2"/>
</dbReference>
<evidence type="ECO:0000256" key="3">
    <source>
        <dbReference type="ARBA" id="ARBA00022448"/>
    </source>
</evidence>
<dbReference type="InParanoid" id="A0A1Y2EJA8"/>
<dbReference type="InterPro" id="IPR027417">
    <property type="entry name" value="P-loop_NTPase"/>
</dbReference>
<evidence type="ECO:0000313" key="16">
    <source>
        <dbReference type="Proteomes" id="UP000193689"/>
    </source>
</evidence>
<protein>
    <submittedName>
        <fullName evidence="15">Multidrug resistance-related protein</fullName>
    </submittedName>
</protein>
<comment type="similarity">
    <text evidence="2">Belongs to the ABC transporter superfamily. ABCC family. Conjugate transporter (TC 3.A.1.208) subfamily.</text>
</comment>
<feature type="transmembrane region" description="Helical" evidence="12">
    <location>
        <begin position="96"/>
        <end position="118"/>
    </location>
</feature>
<dbReference type="GO" id="GO:0016887">
    <property type="term" value="F:ATP hydrolysis activity"/>
    <property type="evidence" value="ECO:0007669"/>
    <property type="project" value="InterPro"/>
</dbReference>
<dbReference type="InterPro" id="IPR011527">
    <property type="entry name" value="ABC1_TM_dom"/>
</dbReference>
<dbReference type="GO" id="GO:0140359">
    <property type="term" value="F:ABC-type transporter activity"/>
    <property type="evidence" value="ECO:0007669"/>
    <property type="project" value="InterPro"/>
</dbReference>
<sequence length="1462" mass="160568">MDSAKPLVCDDNSFGPGVKSPDCRGSFDFTILFEESIFTILPATLFILLAPFRALRLLRRRIRVKRTALYAGKVVAIGAYIGLQLAVLVLTAHSAVQTQVSIASATLSLASGLSLAVLSHLEHAKSIRPSFLINIYLIATVLLDIARVRTQWLLGEDGVVAGVLTASVAVKVGMLLLEAAEKRSLLLGLDRNFSIESTSGVFSRSSFWWLNSLLVSGFKKVLTMDDLPAIHEKLDSDRLAVQLQLAWGKCNQKRKHSLAYACLWSLRWEVLVIAVPKFCYVGLSLTQPYLIQDVIAFVQTAETESENTGYGLIGAFGFVYLGLAIMTGWFSHLSFRMMTMIRGELITAIYAKMMTLQINNLNESAAMTLMGADVQRIAETFYFLVIDVIPSVVQLGIAMYLLYVQLGAVCVAPIIIATISTALSTLLAGHVTVRQKAWFEVIQRRINYTSEILGSMRNVKMLGLTETMSANIQQMREVEMDSSRRSRKVQSLNVSLVNLPEVFNRFLIFAACAIAAKIQGTDGVSVSQAITALAALNLLTSPLADILSAIPTGWAALGCFERIREFLLEPSRVEQRLLQMPSRDNTRRSTQSQAGIELQSMESPMQNAIRLDHGSFGWSESSCNIVQEVSTTVQADSHLTILVGPVGCGKSTFLKALLGETPQLRGQLSVSESQIAYCDQTPWIINGSIRDNVVAGSDFDEAWYSTTVHVSALDTDLRQMPEGDSTVVGSKGVKLSGGQKQRLSIARAVYSRKKLAILDDVLSGLDSATEEIVFKRVFSREGIFRMTGTTVIMATHSVKRLPQADLILVLDQTGTLIEQGTFSELNVPGNYIHRLQVKLEEENRHEETDGTTAQPYARPKNVRSETSVADESRKTGDWTTYKYYIRSLGPWYMATFVALVAANDVCSGMINVWINWWASSNESGGDSRLGYWLGIYGFLGVMEGVFLVGAVAFLWIVIIPKSGSNLHRSILDAAMRAPLSFFAETETGVLVNRFSQDLRLADMTLPGSIINCAFQLGTCAVVTALSVTAVGYFAAVLPAVLGALYFIQRFYLRTSRQLRLLELEANAPLYSHFIESLNGLVTIRSFGWTGYYTARNVQFLNTSQKPFYLLLCIQRWLVLVLDLVVAGLAVLLVGMAVALRSQLVAGFLGLALVNMMNLSHSLTYLVQHWTNLETSLGAIARIKDFSDKTPAEESLEDSEDPGANWPTRGALRFEGVSASYSDPSSPALKNLSFSIEGGQKIGLVGRTGSGKSSSTLAVMRLINVVSGRIILDDVDLSTIPGSIIRERVICLTQDPFLFPASIRSNVDPRRNASDAAIVAALEKVGLWTVLRDRAADKNNPTASTILNNLMDTEFLSHGQRQLFCLARAMLKKGKVLILDEPTSSVDTQTDAKMQEIIRSEFRDHTILMIAHRLSSLLDFDRVAVLDGGRLVEFGRPAELLRDSESSFAKLYQASSGRSHVLV</sequence>
<dbReference type="SUPFAM" id="SSF52540">
    <property type="entry name" value="P-loop containing nucleoside triphosphate hydrolases"/>
    <property type="match status" value="2"/>
</dbReference>
<organism evidence="15 16">
    <name type="scientific">Pseudomassariella vexata</name>
    <dbReference type="NCBI Taxonomy" id="1141098"/>
    <lineage>
        <taxon>Eukaryota</taxon>
        <taxon>Fungi</taxon>
        <taxon>Dikarya</taxon>
        <taxon>Ascomycota</taxon>
        <taxon>Pezizomycotina</taxon>
        <taxon>Sordariomycetes</taxon>
        <taxon>Xylariomycetidae</taxon>
        <taxon>Amphisphaeriales</taxon>
        <taxon>Pseudomassariaceae</taxon>
        <taxon>Pseudomassariella</taxon>
    </lineage>
</organism>
<dbReference type="GeneID" id="63781367"/>
<keyword evidence="6" id="KW-0547">Nucleotide-binding</keyword>
<dbReference type="Pfam" id="PF24357">
    <property type="entry name" value="TMD0_ABC"/>
    <property type="match status" value="1"/>
</dbReference>
<dbReference type="InterPro" id="IPR044726">
    <property type="entry name" value="ABCC_6TM_D2"/>
</dbReference>
<evidence type="ECO:0000256" key="4">
    <source>
        <dbReference type="ARBA" id="ARBA00022475"/>
    </source>
</evidence>
<feature type="region of interest" description="Disordered" evidence="11">
    <location>
        <begin position="842"/>
        <end position="869"/>
    </location>
</feature>
<dbReference type="InterPro" id="IPR003439">
    <property type="entry name" value="ABC_transporter-like_ATP-bd"/>
</dbReference>
<feature type="domain" description="ABC transmembrane type-1" evidence="14">
    <location>
        <begin position="897"/>
        <end position="1174"/>
    </location>
</feature>
<dbReference type="GO" id="GO:0005886">
    <property type="term" value="C:plasma membrane"/>
    <property type="evidence" value="ECO:0007669"/>
    <property type="project" value="UniProtKB-SubCell"/>
</dbReference>
<keyword evidence="9 12" id="KW-0472">Membrane</keyword>
<accession>A0A1Y2EJA8</accession>
<feature type="transmembrane region" description="Helical" evidence="12">
    <location>
        <begin position="67"/>
        <end position="90"/>
    </location>
</feature>
<dbReference type="InterPro" id="IPR044746">
    <property type="entry name" value="ABCC_6TM_D1"/>
</dbReference>
<evidence type="ECO:0000256" key="9">
    <source>
        <dbReference type="ARBA" id="ARBA00023136"/>
    </source>
</evidence>